<dbReference type="AlphaFoldDB" id="A0A165ZYY8"/>
<dbReference type="OrthoDB" id="3234307at2759"/>
<dbReference type="STRING" id="436010.A0A165ZYY8"/>
<dbReference type="EMBL" id="KV417668">
    <property type="protein sequence ID" value="KZP11074.1"/>
    <property type="molecule type" value="Genomic_DNA"/>
</dbReference>
<gene>
    <name evidence="1" type="ORF">FIBSPDRAFT_757254</name>
</gene>
<organism evidence="1">
    <name type="scientific">Athelia psychrophila</name>
    <dbReference type="NCBI Taxonomy" id="1759441"/>
    <lineage>
        <taxon>Eukaryota</taxon>
        <taxon>Fungi</taxon>
        <taxon>Dikarya</taxon>
        <taxon>Basidiomycota</taxon>
        <taxon>Agaricomycotina</taxon>
        <taxon>Agaricomycetes</taxon>
        <taxon>Agaricomycetidae</taxon>
        <taxon>Atheliales</taxon>
        <taxon>Atheliaceae</taxon>
        <taxon>Athelia</taxon>
    </lineage>
</organism>
<feature type="non-terminal residue" evidence="1">
    <location>
        <position position="163"/>
    </location>
</feature>
<evidence type="ECO:0000313" key="1">
    <source>
        <dbReference type="EMBL" id="KZP11074.1"/>
    </source>
</evidence>
<name>A0A165ZYY8_9AGAM</name>
<protein>
    <submittedName>
        <fullName evidence="1">Uncharacterized protein</fullName>
    </submittedName>
</protein>
<accession>A0A165ZYY8</accession>
<reference evidence="1" key="1">
    <citation type="journal article" date="2016" name="Mol. Biol. Evol.">
        <title>Comparative Genomics of Early-Diverging Mushroom-Forming Fungi Provides Insights into the Origins of Lignocellulose Decay Capabilities.</title>
        <authorList>
            <person name="Nagy L.G."/>
            <person name="Riley R."/>
            <person name="Tritt A."/>
            <person name="Adam C."/>
            <person name="Daum C."/>
            <person name="Floudas D."/>
            <person name="Sun H."/>
            <person name="Yadav J.S."/>
            <person name="Pangilinan J."/>
            <person name="Larsson K.H."/>
            <person name="Matsuura K."/>
            <person name="Barry K."/>
            <person name="Labutti K."/>
            <person name="Kuo R."/>
            <person name="Ohm R.A."/>
            <person name="Bhattacharya S.S."/>
            <person name="Shirouzu T."/>
            <person name="Yoshinaga Y."/>
            <person name="Martin F.M."/>
            <person name="Grigoriev I.V."/>
            <person name="Hibbett D.S."/>
        </authorList>
    </citation>
    <scope>NUCLEOTIDE SEQUENCE [LARGE SCALE GENOMIC DNA]</scope>
    <source>
        <strain evidence="1">CBS 109695</strain>
    </source>
</reference>
<sequence>MCRYTGLDRVAGDGHEWTVGEDEEWLAPPDGNGADQIEFAILNASLDEDSTKLRERFAEEPLFLQVIDALWDLDKGKTVREKRRARHRALGYWIEGGKLWRLGDGKSTRARPRRECVSQKEAVELARAEHSEKGHWHRDLVKKQLMDQYCSPRLDKSIMTALL</sequence>
<proteinExistence type="predicted"/>